<evidence type="ECO:0000313" key="3">
    <source>
        <dbReference type="Proteomes" id="UP000321456"/>
    </source>
</evidence>
<dbReference type="InterPro" id="IPR052559">
    <property type="entry name" value="V-haloperoxidase"/>
</dbReference>
<proteinExistence type="predicted"/>
<keyword evidence="3" id="KW-1185">Reference proteome</keyword>
<dbReference type="EMBL" id="VRUR01000002">
    <property type="protein sequence ID" value="TXN34943.1"/>
    <property type="molecule type" value="Genomic_DNA"/>
</dbReference>
<sequence>MKMIKSYIIMGIVTASLIISCGETHNPEELNAYFENSVTEYNRKLTDVIVADIFTPPVASRIYAYSNIAAYEGIRFRDSTKKSLGGQLNDLTLTASPDSNKEYYYPLTSMIAFLNVAKVLVFDIERVDNLRIDLLKDVQEIGIDKEIYENSIALGDAISQEIIERASTDGYLRRTALPRYSVNKDPGRWKPTPPDYMEAIEPHWNTIKPFVLDSAGQFDPGLPTSFDISDSSQFYEEAQEVYETVKNVDATQLEIAKFWDCNPNISTTKGHVMYFQQQISPGGHWVHIAAQVLEEQKTNAVDAAAVLAQTSVAIADAFISCWDQKYKSSLTRPETFINEHVDPDWKPILQTPAFPEHTSGHSVASAAAATVLTKLIGNNYAFIDSTEVPYGLPPRKFNSFFEASEEAAISRLYGGIHYRPAIELGVQQGKAVGNYVNEQIDLD</sequence>
<gene>
    <name evidence="2" type="ORF">FVB32_10105</name>
</gene>
<accession>A0A5C8UZK7</accession>
<protein>
    <submittedName>
        <fullName evidence="2">Vanadium-dependent haloperoxidase</fullName>
    </submittedName>
</protein>
<dbReference type="Pfam" id="PF01569">
    <property type="entry name" value="PAP2"/>
    <property type="match status" value="1"/>
</dbReference>
<organism evidence="2 3">
    <name type="scientific">Flagellimonas hymeniacidonis</name>
    <dbReference type="NCBI Taxonomy" id="2603628"/>
    <lineage>
        <taxon>Bacteria</taxon>
        <taxon>Pseudomonadati</taxon>
        <taxon>Bacteroidota</taxon>
        <taxon>Flavobacteriia</taxon>
        <taxon>Flavobacteriales</taxon>
        <taxon>Flavobacteriaceae</taxon>
        <taxon>Flagellimonas</taxon>
    </lineage>
</organism>
<dbReference type="PROSITE" id="PS51257">
    <property type="entry name" value="PROKAR_LIPOPROTEIN"/>
    <property type="match status" value="1"/>
</dbReference>
<dbReference type="PANTHER" id="PTHR34599:SF2">
    <property type="entry name" value="TRAF-TYPE DOMAIN-CONTAINING PROTEIN"/>
    <property type="match status" value="1"/>
</dbReference>
<dbReference type="SUPFAM" id="SSF48317">
    <property type="entry name" value="Acid phosphatase/Vanadium-dependent haloperoxidase"/>
    <property type="match status" value="1"/>
</dbReference>
<dbReference type="Gene3D" id="1.10.606.20">
    <property type="match status" value="1"/>
</dbReference>
<evidence type="ECO:0000313" key="2">
    <source>
        <dbReference type="EMBL" id="TXN34943.1"/>
    </source>
</evidence>
<dbReference type="PANTHER" id="PTHR34599">
    <property type="entry name" value="PEROXIDASE-RELATED"/>
    <property type="match status" value="1"/>
</dbReference>
<dbReference type="InterPro" id="IPR000326">
    <property type="entry name" value="PAP2/HPO"/>
</dbReference>
<dbReference type="CDD" id="cd03398">
    <property type="entry name" value="PAP2_haloperoxidase"/>
    <property type="match status" value="1"/>
</dbReference>
<dbReference type="InterPro" id="IPR036938">
    <property type="entry name" value="PAP2/HPO_sf"/>
</dbReference>
<keyword evidence="2" id="KW-0575">Peroxidase</keyword>
<feature type="domain" description="Phosphatidic acid phosphatase type 2/haloperoxidase" evidence="1">
    <location>
        <begin position="311"/>
        <end position="435"/>
    </location>
</feature>
<dbReference type="AlphaFoldDB" id="A0A5C8UZK7"/>
<evidence type="ECO:0000259" key="1">
    <source>
        <dbReference type="Pfam" id="PF01569"/>
    </source>
</evidence>
<keyword evidence="2" id="KW-0560">Oxidoreductase</keyword>
<comment type="caution">
    <text evidence="2">The sequence shown here is derived from an EMBL/GenBank/DDBJ whole genome shotgun (WGS) entry which is preliminary data.</text>
</comment>
<dbReference type="GO" id="GO:0004601">
    <property type="term" value="F:peroxidase activity"/>
    <property type="evidence" value="ECO:0007669"/>
    <property type="project" value="UniProtKB-KW"/>
</dbReference>
<reference evidence="2 3" key="1">
    <citation type="submission" date="2019-08" db="EMBL/GenBank/DDBJ databases">
        <title>Professor.</title>
        <authorList>
            <person name="Park J.S."/>
        </authorList>
    </citation>
    <scope>NUCLEOTIDE SEQUENCE [LARGE SCALE GENOMIC DNA]</scope>
    <source>
        <strain evidence="2 3">176CP5-101</strain>
    </source>
</reference>
<name>A0A5C8UZK7_9FLAO</name>
<dbReference type="Proteomes" id="UP000321456">
    <property type="component" value="Unassembled WGS sequence"/>
</dbReference>